<evidence type="ECO:0000313" key="2">
    <source>
        <dbReference type="Proteomes" id="UP000799754"/>
    </source>
</evidence>
<feature type="non-terminal residue" evidence="1">
    <location>
        <position position="1"/>
    </location>
</feature>
<gene>
    <name evidence="1" type="ORF">BU25DRAFT_331629</name>
</gene>
<name>A0ACB6SDF6_9PLEO</name>
<proteinExistence type="predicted"/>
<dbReference type="EMBL" id="MU006703">
    <property type="protein sequence ID" value="KAF2632186.1"/>
    <property type="molecule type" value="Genomic_DNA"/>
</dbReference>
<keyword evidence="2" id="KW-1185">Reference proteome</keyword>
<organism evidence="1 2">
    <name type="scientific">Macroventuria anomochaeta</name>
    <dbReference type="NCBI Taxonomy" id="301207"/>
    <lineage>
        <taxon>Eukaryota</taxon>
        <taxon>Fungi</taxon>
        <taxon>Dikarya</taxon>
        <taxon>Ascomycota</taxon>
        <taxon>Pezizomycotina</taxon>
        <taxon>Dothideomycetes</taxon>
        <taxon>Pleosporomycetidae</taxon>
        <taxon>Pleosporales</taxon>
        <taxon>Pleosporineae</taxon>
        <taxon>Didymellaceae</taxon>
        <taxon>Macroventuria</taxon>
    </lineage>
</organism>
<accession>A0ACB6SDF6</accession>
<protein>
    <submittedName>
        <fullName evidence="1">Uncharacterized protein</fullName>
    </submittedName>
</protein>
<comment type="caution">
    <text evidence="1">The sequence shown here is derived from an EMBL/GenBank/DDBJ whole genome shotgun (WGS) entry which is preliminary data.</text>
</comment>
<dbReference type="Proteomes" id="UP000799754">
    <property type="component" value="Unassembled WGS sequence"/>
</dbReference>
<reference evidence="1" key="1">
    <citation type="journal article" date="2020" name="Stud. Mycol.">
        <title>101 Dothideomycetes genomes: a test case for predicting lifestyles and emergence of pathogens.</title>
        <authorList>
            <person name="Haridas S."/>
            <person name="Albert R."/>
            <person name="Binder M."/>
            <person name="Bloem J."/>
            <person name="Labutti K."/>
            <person name="Salamov A."/>
            <person name="Andreopoulos B."/>
            <person name="Baker S."/>
            <person name="Barry K."/>
            <person name="Bills G."/>
            <person name="Bluhm B."/>
            <person name="Cannon C."/>
            <person name="Castanera R."/>
            <person name="Culley D."/>
            <person name="Daum C."/>
            <person name="Ezra D."/>
            <person name="Gonzalez J."/>
            <person name="Henrissat B."/>
            <person name="Kuo A."/>
            <person name="Liang C."/>
            <person name="Lipzen A."/>
            <person name="Lutzoni F."/>
            <person name="Magnuson J."/>
            <person name="Mondo S."/>
            <person name="Nolan M."/>
            <person name="Ohm R."/>
            <person name="Pangilinan J."/>
            <person name="Park H.-J."/>
            <person name="Ramirez L."/>
            <person name="Alfaro M."/>
            <person name="Sun H."/>
            <person name="Tritt A."/>
            <person name="Yoshinaga Y."/>
            <person name="Zwiers L.-H."/>
            <person name="Turgeon B."/>
            <person name="Goodwin S."/>
            <person name="Spatafora J."/>
            <person name="Crous P."/>
            <person name="Grigoriev I."/>
        </authorList>
    </citation>
    <scope>NUCLEOTIDE SEQUENCE</scope>
    <source>
        <strain evidence="1">CBS 525.71</strain>
    </source>
</reference>
<sequence>FKALSYAWGSTDTPQAELVMSSTSSNYNSGTLGVQRNLYEALRYLHFPTKRQTLWMNAICINQEDLDEMNKQIKRMKSLYEIARHVVVWLGPSSDNSDLECLTLSR</sequence>
<evidence type="ECO:0000313" key="1">
    <source>
        <dbReference type="EMBL" id="KAF2632186.1"/>
    </source>
</evidence>